<protein>
    <submittedName>
        <fullName evidence="1">GxxExxY protein</fullName>
    </submittedName>
</protein>
<gene>
    <name evidence="1" type="ORF">HW115_00470</name>
</gene>
<evidence type="ECO:0000313" key="2">
    <source>
        <dbReference type="Proteomes" id="UP000557872"/>
    </source>
</evidence>
<sequence>MEDKTTETIIGCAMKVHRALGAGFLESVYANALAHELEKTKITYTREAKIDVLYDNKIIGEFKADFKISDHLILELKAIENLLPIHETQVVNYLKATDIDLGLLLNFGAPSLQIKRKYKTYKKPPSQAVRLHQRSPDHPVNP</sequence>
<name>A0A851G8M7_9BACT</name>
<dbReference type="Pfam" id="PF13366">
    <property type="entry name" value="PDDEXK_3"/>
    <property type="match status" value="1"/>
</dbReference>
<accession>A0A851G8M7</accession>
<keyword evidence="2" id="KW-1185">Reference proteome</keyword>
<dbReference type="InterPro" id="IPR026350">
    <property type="entry name" value="GxxExxY"/>
</dbReference>
<dbReference type="AlphaFoldDB" id="A0A851G8M7"/>
<dbReference type="RefSeq" id="WP_178930615.1">
    <property type="nucleotide sequence ID" value="NZ_JACBAZ010000001.1"/>
</dbReference>
<comment type="caution">
    <text evidence="1">The sequence shown here is derived from an EMBL/GenBank/DDBJ whole genome shotgun (WGS) entry which is preliminary data.</text>
</comment>
<proteinExistence type="predicted"/>
<dbReference type="Proteomes" id="UP000557872">
    <property type="component" value="Unassembled WGS sequence"/>
</dbReference>
<reference evidence="1 2" key="1">
    <citation type="submission" date="2020-07" db="EMBL/GenBank/DDBJ databases">
        <title>Roseicoccus Jingziensis gen. nov., sp. nov., isolated from coastal seawater.</title>
        <authorList>
            <person name="Feng X."/>
        </authorList>
    </citation>
    <scope>NUCLEOTIDE SEQUENCE [LARGE SCALE GENOMIC DNA]</scope>
    <source>
        <strain evidence="1 2">N1E253</strain>
    </source>
</reference>
<organism evidence="1 2">
    <name type="scientific">Oceaniferula marina</name>
    <dbReference type="NCBI Taxonomy" id="2748318"/>
    <lineage>
        <taxon>Bacteria</taxon>
        <taxon>Pseudomonadati</taxon>
        <taxon>Verrucomicrobiota</taxon>
        <taxon>Verrucomicrobiia</taxon>
        <taxon>Verrucomicrobiales</taxon>
        <taxon>Verrucomicrobiaceae</taxon>
        <taxon>Oceaniferula</taxon>
    </lineage>
</organism>
<evidence type="ECO:0000313" key="1">
    <source>
        <dbReference type="EMBL" id="NWK54068.1"/>
    </source>
</evidence>
<dbReference type="NCBIfam" id="TIGR04256">
    <property type="entry name" value="GxxExxY"/>
    <property type="match status" value="1"/>
</dbReference>
<dbReference type="EMBL" id="JACBAZ010000001">
    <property type="protein sequence ID" value="NWK54068.1"/>
    <property type="molecule type" value="Genomic_DNA"/>
</dbReference>